<dbReference type="RefSeq" id="WP_056992923.1">
    <property type="nucleotide sequence ID" value="NZ_JQCE01000035.1"/>
</dbReference>
<accession>A0A0R2MSK4</accession>
<protein>
    <submittedName>
        <fullName evidence="1">Uncharacterized protein</fullName>
    </submittedName>
</protein>
<dbReference type="EMBL" id="JQCE01000035">
    <property type="protein sequence ID" value="KRO16549.1"/>
    <property type="molecule type" value="Genomic_DNA"/>
</dbReference>
<sequence length="183" mass="20937">MLFFKRRSKKTIQESLATVFTAPGIYYVYMRDHEQTNNVFQRYVKQFVDAGIMKDIGLISQTDTAIIPYLTVRSNLMVNQHKVPFDILPEFIRTDKLFLENPATDLSIRQQLDIQFFRSVLANKRFMFMADGLDNLSTDEARDFLTTVVQPLAAIESSLIILTTDKSLVEANPKTGMMTAPTL</sequence>
<name>A0A0R2MSK4_9LACO</name>
<keyword evidence="2" id="KW-1185">Reference proteome</keyword>
<organism evidence="1 2">
    <name type="scientific">Lacticaseibacillus saniviri JCM 17471 = DSM 24301</name>
    <dbReference type="NCBI Taxonomy" id="1293598"/>
    <lineage>
        <taxon>Bacteria</taxon>
        <taxon>Bacillati</taxon>
        <taxon>Bacillota</taxon>
        <taxon>Bacilli</taxon>
        <taxon>Lactobacillales</taxon>
        <taxon>Lactobacillaceae</taxon>
        <taxon>Lacticaseibacillus</taxon>
    </lineage>
</organism>
<dbReference type="AlphaFoldDB" id="A0A0R2MSK4"/>
<proteinExistence type="predicted"/>
<dbReference type="STRING" id="1293598.IV56_GL000991"/>
<evidence type="ECO:0000313" key="2">
    <source>
        <dbReference type="Proteomes" id="UP000050969"/>
    </source>
</evidence>
<dbReference type="PATRIC" id="fig|1293598.4.peg.1042"/>
<reference evidence="1 2" key="1">
    <citation type="journal article" date="2015" name="Genome Announc.">
        <title>Expanding the biotechnology potential of lactobacilli through comparative genomics of 213 strains and associated genera.</title>
        <authorList>
            <person name="Sun Z."/>
            <person name="Harris H.M."/>
            <person name="McCann A."/>
            <person name="Guo C."/>
            <person name="Argimon S."/>
            <person name="Zhang W."/>
            <person name="Yang X."/>
            <person name="Jeffery I.B."/>
            <person name="Cooney J.C."/>
            <person name="Kagawa T.F."/>
            <person name="Liu W."/>
            <person name="Song Y."/>
            <person name="Salvetti E."/>
            <person name="Wrobel A."/>
            <person name="Rasinkangas P."/>
            <person name="Parkhill J."/>
            <person name="Rea M.C."/>
            <person name="O'Sullivan O."/>
            <person name="Ritari J."/>
            <person name="Douillard F.P."/>
            <person name="Paul Ross R."/>
            <person name="Yang R."/>
            <person name="Briner A.E."/>
            <person name="Felis G.E."/>
            <person name="de Vos W.M."/>
            <person name="Barrangou R."/>
            <person name="Klaenhammer T.R."/>
            <person name="Caufield P.W."/>
            <person name="Cui Y."/>
            <person name="Zhang H."/>
            <person name="O'Toole P.W."/>
        </authorList>
    </citation>
    <scope>NUCLEOTIDE SEQUENCE [LARGE SCALE GENOMIC DNA]</scope>
    <source>
        <strain evidence="1 2">DSM 24301</strain>
    </source>
</reference>
<comment type="caution">
    <text evidence="1">The sequence shown here is derived from an EMBL/GenBank/DDBJ whole genome shotgun (WGS) entry which is preliminary data.</text>
</comment>
<dbReference type="Proteomes" id="UP000050969">
    <property type="component" value="Unassembled WGS sequence"/>
</dbReference>
<evidence type="ECO:0000313" key="1">
    <source>
        <dbReference type="EMBL" id="KRO16549.1"/>
    </source>
</evidence>
<gene>
    <name evidence="1" type="ORF">IV56_GL000991</name>
</gene>